<dbReference type="GO" id="GO:0097367">
    <property type="term" value="F:carbohydrate derivative binding"/>
    <property type="evidence" value="ECO:0007669"/>
    <property type="project" value="InterPro"/>
</dbReference>
<comment type="pathway">
    <text evidence="3">Cell wall biogenesis; peptidoglycan recycling.</text>
</comment>
<dbReference type="Proteomes" id="UP000315403">
    <property type="component" value="Unassembled WGS sequence"/>
</dbReference>
<dbReference type="InterPro" id="IPR046348">
    <property type="entry name" value="SIS_dom_sf"/>
</dbReference>
<feature type="active site" evidence="3">
    <location>
        <position position="115"/>
    </location>
</feature>
<dbReference type="SUPFAM" id="SSF53697">
    <property type="entry name" value="SIS domain"/>
    <property type="match status" value="1"/>
</dbReference>
<organism evidence="5 6">
    <name type="scientific">Acidithiobacillus thiooxidans ATCC 19377</name>
    <dbReference type="NCBI Taxonomy" id="637390"/>
    <lineage>
        <taxon>Bacteria</taxon>
        <taxon>Pseudomonadati</taxon>
        <taxon>Pseudomonadota</taxon>
        <taxon>Acidithiobacillia</taxon>
        <taxon>Acidithiobacillales</taxon>
        <taxon>Acidithiobacillaceae</taxon>
        <taxon>Acidithiobacillus</taxon>
    </lineage>
</organism>
<dbReference type="GO" id="GO:0016835">
    <property type="term" value="F:carbon-oxygen lyase activity"/>
    <property type="evidence" value="ECO:0007669"/>
    <property type="project" value="UniProtKB-UniRule"/>
</dbReference>
<evidence type="ECO:0000313" key="6">
    <source>
        <dbReference type="Proteomes" id="UP000315403"/>
    </source>
</evidence>
<gene>
    <name evidence="3 5" type="primary">murQ</name>
    <name evidence="5" type="ORF">DLNHIDIE_03056</name>
</gene>
<dbReference type="EC" id="4.2.1.126" evidence="3"/>
<dbReference type="Gene3D" id="1.10.8.1080">
    <property type="match status" value="1"/>
</dbReference>
<reference evidence="5 6" key="1">
    <citation type="submission" date="2019-03" db="EMBL/GenBank/DDBJ databases">
        <title>New insights into Acidothiobacillus thiooxidans sulfur metabolism through coupled gene expression, solution geochemistry, microscopy and spectroscopy analyses.</title>
        <authorList>
            <person name="Camacho D."/>
            <person name="Frazao R."/>
            <person name="Fouillen A."/>
            <person name="Nanci A."/>
            <person name="Lang B.F."/>
            <person name="Apte S.C."/>
            <person name="Baron C."/>
            <person name="Warren L.A."/>
        </authorList>
    </citation>
    <scope>NUCLEOTIDE SEQUENCE [LARGE SCALE GENOMIC DNA]</scope>
    <source>
        <strain evidence="5 6">ATCC 19377</strain>
    </source>
</reference>
<dbReference type="InterPro" id="IPR005486">
    <property type="entry name" value="Glucokinase_regulatory_CS"/>
</dbReference>
<dbReference type="PANTHER" id="PTHR10088:SF4">
    <property type="entry name" value="GLUCOKINASE REGULATORY PROTEIN"/>
    <property type="match status" value="1"/>
</dbReference>
<protein>
    <recommendedName>
        <fullName evidence="3">N-acetylmuramic acid 6-phosphate etherase</fullName>
        <shortName evidence="3">MurNAc-6-P etherase</shortName>
        <ecNumber evidence="3">4.2.1.126</ecNumber>
    </recommendedName>
    <alternativeName>
        <fullName evidence="3">N-acetylmuramic acid 6-phosphate hydrolase</fullName>
    </alternativeName>
    <alternativeName>
        <fullName evidence="3">N-acetylmuramic acid 6-phosphate lyase</fullName>
    </alternativeName>
</protein>
<comment type="pathway">
    <text evidence="3">Amino-sugar metabolism; N-acetylmuramate degradation.</text>
</comment>
<dbReference type="FunFam" id="3.40.50.10490:FF:000014">
    <property type="entry name" value="N-acetylmuramic acid 6-phosphate etherase"/>
    <property type="match status" value="1"/>
</dbReference>
<keyword evidence="1 3" id="KW-0456">Lyase</keyword>
<dbReference type="PROSITE" id="PS01272">
    <property type="entry name" value="GCKR"/>
    <property type="match status" value="1"/>
</dbReference>
<dbReference type="NCBIfam" id="NF009222">
    <property type="entry name" value="PRK12570.1"/>
    <property type="match status" value="1"/>
</dbReference>
<dbReference type="AlphaFoldDB" id="A0A543PZZ4"/>
<comment type="caution">
    <text evidence="5">The sequence shown here is derived from an EMBL/GenBank/DDBJ whole genome shotgun (WGS) entry which is preliminary data.</text>
</comment>
<dbReference type="InterPro" id="IPR001347">
    <property type="entry name" value="SIS_dom"/>
</dbReference>
<comment type="pathway">
    <text evidence="3">Amino-sugar metabolism; 1,6-anhydro-N-acetylmuramate degradation.</text>
</comment>
<dbReference type="HAMAP" id="MF_00068">
    <property type="entry name" value="MurQ"/>
    <property type="match status" value="1"/>
</dbReference>
<evidence type="ECO:0000256" key="3">
    <source>
        <dbReference type="HAMAP-Rule" id="MF_00068"/>
    </source>
</evidence>
<feature type="domain" description="SIS" evidence="4">
    <location>
        <begin position="56"/>
        <end position="219"/>
    </location>
</feature>
<dbReference type="GO" id="GO:0097175">
    <property type="term" value="P:1,6-anhydro-N-acetyl-beta-muramic acid catabolic process"/>
    <property type="evidence" value="ECO:0007669"/>
    <property type="project" value="UniProtKB-UniRule"/>
</dbReference>
<dbReference type="UniPathway" id="UPA00342"/>
<comment type="catalytic activity">
    <reaction evidence="3">
        <text>N-acetyl-D-muramate 6-phosphate + H2O = N-acetyl-D-glucosamine 6-phosphate + (R)-lactate</text>
        <dbReference type="Rhea" id="RHEA:26410"/>
        <dbReference type="ChEBI" id="CHEBI:15377"/>
        <dbReference type="ChEBI" id="CHEBI:16004"/>
        <dbReference type="ChEBI" id="CHEBI:57513"/>
        <dbReference type="ChEBI" id="CHEBI:58722"/>
        <dbReference type="EC" id="4.2.1.126"/>
    </reaction>
</comment>
<dbReference type="RefSeq" id="WP_142089701.1">
    <property type="nucleotide sequence ID" value="NZ_SZUV01000003.1"/>
</dbReference>
<comment type="function">
    <text evidence="3">Specifically catalyzes the cleavage of the D-lactyl ether substituent of MurNAc 6-phosphate, producing GlcNAc 6-phosphate and D-lactate. Together with AnmK, is also required for the utilization of anhydro-N-acetylmuramic acid (anhMurNAc) either imported from the medium or derived from its own cell wall murein, and thus plays a role in cell wall recycling.</text>
</comment>
<accession>A0A543PZZ4</accession>
<name>A0A543PZZ4_ACITH</name>
<dbReference type="GO" id="GO:0016803">
    <property type="term" value="F:ether hydrolase activity"/>
    <property type="evidence" value="ECO:0007669"/>
    <property type="project" value="TreeGrafter"/>
</dbReference>
<dbReference type="InterPro" id="IPR005488">
    <property type="entry name" value="Etherase_MurQ"/>
</dbReference>
<dbReference type="GO" id="GO:0046348">
    <property type="term" value="P:amino sugar catabolic process"/>
    <property type="evidence" value="ECO:0007669"/>
    <property type="project" value="InterPro"/>
</dbReference>
<dbReference type="CDD" id="cd05007">
    <property type="entry name" value="SIS_Etherase"/>
    <property type="match status" value="1"/>
</dbReference>
<dbReference type="NCBIfam" id="TIGR00274">
    <property type="entry name" value="N-acetylmuramic acid 6-phosphate etherase"/>
    <property type="match status" value="1"/>
</dbReference>
<dbReference type="NCBIfam" id="NF003915">
    <property type="entry name" value="PRK05441.1"/>
    <property type="match status" value="1"/>
</dbReference>
<dbReference type="GO" id="GO:0097173">
    <property type="term" value="P:N-acetylmuramic acid catabolic process"/>
    <property type="evidence" value="ECO:0007669"/>
    <property type="project" value="UniProtKB-UniPathway"/>
</dbReference>
<dbReference type="GO" id="GO:0009254">
    <property type="term" value="P:peptidoglycan turnover"/>
    <property type="evidence" value="ECO:0007669"/>
    <property type="project" value="UniProtKB-UniRule"/>
</dbReference>
<dbReference type="UniPathway" id="UPA00343"/>
<dbReference type="EMBL" id="SZUV01000003">
    <property type="protein sequence ID" value="TQN49647.1"/>
    <property type="molecule type" value="Genomic_DNA"/>
</dbReference>
<sequence>MSILYAGSTESCNDKSKFIDLLTTNEIIKIINQEDQFVAQAVANESEKIVYVVDEITQRIRLGGRLFYIGAGTSGRLGVLDASECPPTFSVEHDLIIGIIAGGDKALRHAIEGAEDSENDGHKDLTNYLINENDSVIGISASGNTPYVLGALHYAKRKGAFTIGLCNNQVNKFSSIAHMVIIPIVGPEIITGSTRMKAGTAQKLVLNTISTAVMIKLGKVYGNLMVDLKVSNAKLLRRAISIVRQVCQINDADSLALLERCQFSPKVAIVCYLGDYTPEQAKVKLDQFSGNIREALKFG</sequence>
<comment type="miscellaneous">
    <text evidence="3">A lyase-type mechanism (elimination/hydration) is suggested for the cleavage of the lactyl ether bond of MurNAc 6-phosphate, with the formation of an alpha,beta-unsaturated aldehyde intermediate with (E)-stereochemistry, followed by the syn addition of water to give product.</text>
</comment>
<dbReference type="Gene3D" id="3.40.50.10490">
    <property type="entry name" value="Glucose-6-phosphate isomerase like protein, domain 1"/>
    <property type="match status" value="1"/>
</dbReference>
<proteinExistence type="inferred from homology"/>
<dbReference type="Pfam" id="PF20741">
    <property type="entry name" value="GKRP-like_C"/>
    <property type="match status" value="1"/>
</dbReference>
<comment type="subunit">
    <text evidence="3">Homodimer.</text>
</comment>
<keyword evidence="2 3" id="KW-0119">Carbohydrate metabolism</keyword>
<dbReference type="Pfam" id="PF22645">
    <property type="entry name" value="GKRP_SIS_N"/>
    <property type="match status" value="1"/>
</dbReference>
<comment type="similarity">
    <text evidence="3">Belongs to the GCKR-like family. MurNAc-6-P etherase subfamily.</text>
</comment>
<evidence type="ECO:0000313" key="5">
    <source>
        <dbReference type="EMBL" id="TQN49647.1"/>
    </source>
</evidence>
<evidence type="ECO:0000256" key="2">
    <source>
        <dbReference type="ARBA" id="ARBA00023277"/>
    </source>
</evidence>
<dbReference type="PANTHER" id="PTHR10088">
    <property type="entry name" value="GLUCOKINASE REGULATORY PROTEIN"/>
    <property type="match status" value="1"/>
</dbReference>
<feature type="active site" description="Proton donor" evidence="3">
    <location>
        <position position="84"/>
    </location>
</feature>
<dbReference type="PROSITE" id="PS51464">
    <property type="entry name" value="SIS"/>
    <property type="match status" value="1"/>
</dbReference>
<dbReference type="InterPro" id="IPR040190">
    <property type="entry name" value="MURQ/GCKR"/>
</dbReference>
<evidence type="ECO:0000259" key="4">
    <source>
        <dbReference type="PROSITE" id="PS51464"/>
    </source>
</evidence>
<evidence type="ECO:0000256" key="1">
    <source>
        <dbReference type="ARBA" id="ARBA00023239"/>
    </source>
</evidence>
<dbReference type="UniPathway" id="UPA00544"/>